<dbReference type="eggNOG" id="COG5658">
    <property type="taxonomic scope" value="Bacteria"/>
</dbReference>
<dbReference type="HOGENOM" id="CLU_093038_0_0_0"/>
<dbReference type="InterPro" id="IPR012867">
    <property type="entry name" value="DUF1648"/>
</dbReference>
<keyword evidence="1" id="KW-0812">Transmembrane</keyword>
<keyword evidence="1" id="KW-1133">Transmembrane helix</keyword>
<dbReference type="GO" id="GO:0009636">
    <property type="term" value="P:response to toxic substance"/>
    <property type="evidence" value="ECO:0007669"/>
    <property type="project" value="TreeGrafter"/>
</dbReference>
<comment type="caution">
    <text evidence="3">The sequence shown here is derived from an EMBL/GenBank/DDBJ whole genome shotgun (WGS) entry which is preliminary data.</text>
</comment>
<feature type="transmembrane region" description="Helical" evidence="1">
    <location>
        <begin position="185"/>
        <end position="207"/>
    </location>
</feature>
<name>E1I9U5_9CHLR</name>
<dbReference type="EMBL" id="ADVR01000003">
    <property type="protein sequence ID" value="EFO81947.1"/>
    <property type="molecule type" value="Genomic_DNA"/>
</dbReference>
<evidence type="ECO:0000313" key="3">
    <source>
        <dbReference type="EMBL" id="EFO81947.1"/>
    </source>
</evidence>
<organism evidence="3 4">
    <name type="scientific">Oscillochloris trichoides DG-6</name>
    <dbReference type="NCBI Taxonomy" id="765420"/>
    <lineage>
        <taxon>Bacteria</taxon>
        <taxon>Bacillati</taxon>
        <taxon>Chloroflexota</taxon>
        <taxon>Chloroflexia</taxon>
        <taxon>Chloroflexales</taxon>
        <taxon>Chloroflexineae</taxon>
        <taxon>Oscillochloridaceae</taxon>
        <taxon>Oscillochloris</taxon>
    </lineage>
</organism>
<gene>
    <name evidence="3" type="ORF">OSCT_0096</name>
</gene>
<sequence>MRNLRALYLLVALMFVSGLVALPYMPNPAPMHWNIAGEVDGYGHPILVVLLAPIISLVMVILMPLLPKFDPRGENYASFAGSYEMIMRALVLFFALVHGLVIAAALGWPVSVPRTMMVGMGLLFGVIGNVLGRVQPNYFVGIRTPWTLADPEVWRRSHRVGGRMFVAAGALMLLLGLFAPEVVGFSLGLTAILVAAFGSMAYSYWIARRRVTRS</sequence>
<keyword evidence="4" id="KW-1185">Reference proteome</keyword>
<feature type="transmembrane region" description="Helical" evidence="1">
    <location>
        <begin position="7"/>
        <end position="26"/>
    </location>
</feature>
<protein>
    <recommendedName>
        <fullName evidence="2">DUF1648 domain-containing protein</fullName>
    </recommendedName>
</protein>
<feature type="transmembrane region" description="Helical" evidence="1">
    <location>
        <begin position="86"/>
        <end position="110"/>
    </location>
</feature>
<feature type="domain" description="DUF1648" evidence="2">
    <location>
        <begin position="9"/>
        <end position="56"/>
    </location>
</feature>
<dbReference type="PIRSF" id="PIRSF038959">
    <property type="entry name" value="SdpI"/>
    <property type="match status" value="1"/>
</dbReference>
<keyword evidence="1" id="KW-0472">Membrane</keyword>
<dbReference type="Pfam" id="PF13630">
    <property type="entry name" value="SdpI"/>
    <property type="match status" value="1"/>
</dbReference>
<evidence type="ECO:0000256" key="1">
    <source>
        <dbReference type="SAM" id="Phobius"/>
    </source>
</evidence>
<evidence type="ECO:0000313" key="4">
    <source>
        <dbReference type="Proteomes" id="UP000054010"/>
    </source>
</evidence>
<dbReference type="AlphaFoldDB" id="E1I9U5"/>
<evidence type="ECO:0000259" key="2">
    <source>
        <dbReference type="Pfam" id="PF07853"/>
    </source>
</evidence>
<dbReference type="InterPro" id="IPR025962">
    <property type="entry name" value="SdpI/YhfL"/>
</dbReference>
<dbReference type="PANTHER" id="PTHR37810">
    <property type="entry name" value="IMMUNITY PROTEIN SDPI"/>
    <property type="match status" value="1"/>
</dbReference>
<feature type="transmembrane region" description="Helical" evidence="1">
    <location>
        <begin position="160"/>
        <end position="179"/>
    </location>
</feature>
<dbReference type="Pfam" id="PF07853">
    <property type="entry name" value="DUF1648"/>
    <property type="match status" value="1"/>
</dbReference>
<dbReference type="Proteomes" id="UP000054010">
    <property type="component" value="Unassembled WGS sequence"/>
</dbReference>
<feature type="transmembrane region" description="Helical" evidence="1">
    <location>
        <begin position="46"/>
        <end position="66"/>
    </location>
</feature>
<dbReference type="OrthoDB" id="9808690at2"/>
<proteinExistence type="predicted"/>
<reference evidence="3 4" key="1">
    <citation type="journal article" date="2011" name="J. Bacteriol.">
        <title>Draft genome sequence of the anoxygenic filamentous phototrophic bacterium Oscillochloris trichoides subsp. DG-6.</title>
        <authorList>
            <person name="Kuznetsov B.B."/>
            <person name="Ivanovsky R.N."/>
            <person name="Keppen O.I."/>
            <person name="Sukhacheva M.V."/>
            <person name="Bumazhkin B.K."/>
            <person name="Patutina E.O."/>
            <person name="Beletsky A.V."/>
            <person name="Mardanov A.V."/>
            <person name="Baslerov R.V."/>
            <person name="Panteleeva A.N."/>
            <person name="Kolganova T.V."/>
            <person name="Ravin N.V."/>
            <person name="Skryabin K.G."/>
        </authorList>
    </citation>
    <scope>NUCLEOTIDE SEQUENCE [LARGE SCALE GENOMIC DNA]</scope>
    <source>
        <strain evidence="3 4">DG-6</strain>
    </source>
</reference>
<dbReference type="STRING" id="765420.OSCT_0096"/>
<accession>E1I9U5</accession>
<dbReference type="InterPro" id="IPR026272">
    <property type="entry name" value="SdpI"/>
</dbReference>
<feature type="transmembrane region" description="Helical" evidence="1">
    <location>
        <begin position="116"/>
        <end position="134"/>
    </location>
</feature>
<dbReference type="PANTHER" id="PTHR37810:SF5">
    <property type="entry name" value="IMMUNITY PROTEIN SDPI"/>
    <property type="match status" value="1"/>
</dbReference>